<keyword evidence="2" id="KW-1133">Transmembrane helix</keyword>
<dbReference type="InterPro" id="IPR001680">
    <property type="entry name" value="WD40_rpt"/>
</dbReference>
<dbReference type="InterPro" id="IPR015943">
    <property type="entry name" value="WD40/YVTN_repeat-like_dom_sf"/>
</dbReference>
<keyword evidence="1" id="KW-0853">WD repeat</keyword>
<dbReference type="AlphaFoldDB" id="A0A437QII4"/>
<dbReference type="InterPro" id="IPR011600">
    <property type="entry name" value="Pept_C14_caspase"/>
</dbReference>
<dbReference type="Gene3D" id="3.40.50.1460">
    <property type="match status" value="1"/>
</dbReference>
<gene>
    <name evidence="4" type="ORF">EOI86_23915</name>
</gene>
<reference evidence="5" key="1">
    <citation type="submission" date="2019-01" db="EMBL/GenBank/DDBJ databases">
        <title>Gri0909 isolated from a small marine red alga.</title>
        <authorList>
            <person name="Kim J."/>
            <person name="Jeong S.E."/>
            <person name="Jeon C.O."/>
        </authorList>
    </citation>
    <scope>NUCLEOTIDE SEQUENCE [LARGE SCALE GENOMIC DNA]</scope>
    <source>
        <strain evidence="5">Gri0909</strain>
    </source>
</reference>
<dbReference type="GO" id="GO:0006508">
    <property type="term" value="P:proteolysis"/>
    <property type="evidence" value="ECO:0007669"/>
    <property type="project" value="InterPro"/>
</dbReference>
<keyword evidence="5" id="KW-1185">Reference proteome</keyword>
<evidence type="ECO:0000313" key="4">
    <source>
        <dbReference type="EMBL" id="RVU34160.1"/>
    </source>
</evidence>
<dbReference type="PROSITE" id="PS50082">
    <property type="entry name" value="WD_REPEATS_2"/>
    <property type="match status" value="2"/>
</dbReference>
<dbReference type="EMBL" id="SADE01000004">
    <property type="protein sequence ID" value="RVU34160.1"/>
    <property type="molecule type" value="Genomic_DNA"/>
</dbReference>
<dbReference type="Pfam" id="PF00656">
    <property type="entry name" value="Peptidase_C14"/>
    <property type="match status" value="1"/>
</dbReference>
<name>A0A437QII4_9PROT</name>
<dbReference type="Pfam" id="PF00400">
    <property type="entry name" value="WD40"/>
    <property type="match status" value="2"/>
</dbReference>
<protein>
    <recommendedName>
        <fullName evidence="3">Peptidase C14 caspase domain-containing protein</fullName>
    </recommendedName>
</protein>
<evidence type="ECO:0000313" key="5">
    <source>
        <dbReference type="Proteomes" id="UP000287447"/>
    </source>
</evidence>
<dbReference type="SMART" id="SM00320">
    <property type="entry name" value="WD40"/>
    <property type="match status" value="6"/>
</dbReference>
<accession>A0A437QII4</accession>
<keyword evidence="2" id="KW-0812">Transmembrane</keyword>
<dbReference type="PROSITE" id="PS50294">
    <property type="entry name" value="WD_REPEATS_REGION"/>
    <property type="match status" value="2"/>
</dbReference>
<dbReference type="Proteomes" id="UP000287447">
    <property type="component" value="Unassembled WGS sequence"/>
</dbReference>
<organism evidence="4 5">
    <name type="scientific">Hwanghaeella grinnelliae</name>
    <dbReference type="NCBI Taxonomy" id="2500179"/>
    <lineage>
        <taxon>Bacteria</taxon>
        <taxon>Pseudomonadati</taxon>
        <taxon>Pseudomonadota</taxon>
        <taxon>Alphaproteobacteria</taxon>
        <taxon>Rhodospirillales</taxon>
        <taxon>Rhodospirillaceae</taxon>
        <taxon>Hwanghaeella</taxon>
    </lineage>
</organism>
<comment type="caution">
    <text evidence="4">The sequence shown here is derived from an EMBL/GenBank/DDBJ whole genome shotgun (WGS) entry which is preliminary data.</text>
</comment>
<feature type="transmembrane region" description="Helical" evidence="2">
    <location>
        <begin position="108"/>
        <end position="126"/>
    </location>
</feature>
<evidence type="ECO:0000259" key="3">
    <source>
        <dbReference type="Pfam" id="PF00656"/>
    </source>
</evidence>
<evidence type="ECO:0000256" key="2">
    <source>
        <dbReference type="SAM" id="Phobius"/>
    </source>
</evidence>
<dbReference type="SUPFAM" id="SSF52129">
    <property type="entry name" value="Caspase-like"/>
    <property type="match status" value="1"/>
</dbReference>
<sequence>MKVTYRPMRIHEAQHFETPTRLSPKNLNHMFLFCFFYEALQHQKNLNLCCTIITFEYHSLALWSKRGAALECLSDKPTLCRAAEAPAQWQKHQGAPIMTRNRPSLPRGFASFLLAVCVAVGTSVAATTPADAQLRQLRRAIQKNVQLAVERQRLRLRVENSAGPIEALALGPDGQYMVSVSGDGRPRLWDLQQGREIRRQDRLSATAAAVAFASDGRRFAIVETNGALSLWSTDQAGALGRAALSGPAPTALALSPDGAAAIVGHADGSATLLTLSNFSIARSFPGNGATATNVDVGTTGQFILIGTADGTVRVVEASSGAVVRSASVTDAALTDARFGIDETEFYTADNTGGVARWRVDSDIVGTRFAGASRGIAGLAVEPTGAAVAAVEAEKNLLIWDTASPGKPLIIEAHAGRIEGVSFDADPNRVITFGDDGVTRIWNRKDGSLIIQLISTEHGWAVVDKDGRFDGNSRALSNLAWVGETLELPIDNFTDNLYEPDLLEKKRLGVGQLLAPGVPNWDEGILPPPTATVDLPPQMKLDALTEIDVPVTVTDEGGGINGFFLFHNTKLVSPDRIVSQDEDESSKGLKTITATYRLRPIAGQNLFHSNAVSSESILGATNLVAVDVQAPPREPVLHVLTVAINDYLDPQLKLNYALPDARGIQQIMEAEYGQIFGEVRLIEVFDDKATRRGMQQALANLENTAPEDVVVIYYAGHGEATDEDFYFVTYEFELPLSNNRLERRALSAGSMKDYIEKIGARRVIMLIDACKSGTAVAGFQDQMDRRVIRKLGQSVGLHIVSATAKEQFAVEHEELGHGVFTYALIEAMAGKADTDPRDGNLTVREIVHYSEDEVPALSQKYAQYQHWPLIYSRGLDFTLGKVASQ</sequence>
<feature type="repeat" description="WD" evidence="1">
    <location>
        <begin position="410"/>
        <end position="451"/>
    </location>
</feature>
<dbReference type="PANTHER" id="PTHR19879">
    <property type="entry name" value="TRANSCRIPTION INITIATION FACTOR TFIID"/>
    <property type="match status" value="1"/>
</dbReference>
<dbReference type="InterPro" id="IPR036322">
    <property type="entry name" value="WD40_repeat_dom_sf"/>
</dbReference>
<evidence type="ECO:0000256" key="1">
    <source>
        <dbReference type="PROSITE-ProRule" id="PRU00221"/>
    </source>
</evidence>
<dbReference type="SUPFAM" id="SSF50978">
    <property type="entry name" value="WD40 repeat-like"/>
    <property type="match status" value="1"/>
</dbReference>
<proteinExistence type="predicted"/>
<dbReference type="InterPro" id="IPR029030">
    <property type="entry name" value="Caspase-like_dom_sf"/>
</dbReference>
<dbReference type="PANTHER" id="PTHR19879:SF9">
    <property type="entry name" value="TRANSCRIPTION INITIATION FACTOR TFIID SUBUNIT 5"/>
    <property type="match status" value="1"/>
</dbReference>
<dbReference type="Gene3D" id="2.130.10.10">
    <property type="entry name" value="YVTN repeat-like/Quinoprotein amine dehydrogenase"/>
    <property type="match status" value="2"/>
</dbReference>
<dbReference type="GO" id="GO:0004197">
    <property type="term" value="F:cysteine-type endopeptidase activity"/>
    <property type="evidence" value="ECO:0007669"/>
    <property type="project" value="InterPro"/>
</dbReference>
<keyword evidence="2" id="KW-0472">Membrane</keyword>
<feature type="repeat" description="WD" evidence="1">
    <location>
        <begin position="158"/>
        <end position="199"/>
    </location>
</feature>
<feature type="domain" description="Peptidase C14 caspase" evidence="3">
    <location>
        <begin position="638"/>
        <end position="858"/>
    </location>
</feature>